<evidence type="ECO:0000256" key="1">
    <source>
        <dbReference type="SAM" id="MobiDB-lite"/>
    </source>
</evidence>
<dbReference type="AlphaFoldDB" id="A0A9P6E3J2"/>
<dbReference type="EMBL" id="MU157978">
    <property type="protein sequence ID" value="KAF9521873.1"/>
    <property type="molecule type" value="Genomic_DNA"/>
</dbReference>
<feature type="compositionally biased region" description="Polar residues" evidence="1">
    <location>
        <begin position="69"/>
        <end position="91"/>
    </location>
</feature>
<evidence type="ECO:0000313" key="3">
    <source>
        <dbReference type="EMBL" id="KAF9521873.1"/>
    </source>
</evidence>
<accession>A0A9P6E3J2</accession>
<feature type="signal peptide" evidence="2">
    <location>
        <begin position="1"/>
        <end position="24"/>
    </location>
</feature>
<protein>
    <submittedName>
        <fullName evidence="3">Uncharacterized protein</fullName>
    </submittedName>
</protein>
<feature type="region of interest" description="Disordered" evidence="1">
    <location>
        <begin position="57"/>
        <end position="91"/>
    </location>
</feature>
<feature type="non-terminal residue" evidence="3">
    <location>
        <position position="91"/>
    </location>
</feature>
<dbReference type="Proteomes" id="UP000807306">
    <property type="component" value="Unassembled WGS sequence"/>
</dbReference>
<feature type="chain" id="PRO_5040430283" evidence="2">
    <location>
        <begin position="25"/>
        <end position="91"/>
    </location>
</feature>
<feature type="compositionally biased region" description="Basic and acidic residues" evidence="1">
    <location>
        <begin position="57"/>
        <end position="68"/>
    </location>
</feature>
<reference evidence="3" key="1">
    <citation type="submission" date="2020-11" db="EMBL/GenBank/DDBJ databases">
        <authorList>
            <consortium name="DOE Joint Genome Institute"/>
            <person name="Ahrendt S."/>
            <person name="Riley R."/>
            <person name="Andreopoulos W."/>
            <person name="Labutti K."/>
            <person name="Pangilinan J."/>
            <person name="Ruiz-Duenas F.J."/>
            <person name="Barrasa J.M."/>
            <person name="Sanchez-Garcia M."/>
            <person name="Camarero S."/>
            <person name="Miyauchi S."/>
            <person name="Serrano A."/>
            <person name="Linde D."/>
            <person name="Babiker R."/>
            <person name="Drula E."/>
            <person name="Ayuso-Fernandez I."/>
            <person name="Pacheco R."/>
            <person name="Padilla G."/>
            <person name="Ferreira P."/>
            <person name="Barriuso J."/>
            <person name="Kellner H."/>
            <person name="Castanera R."/>
            <person name="Alfaro M."/>
            <person name="Ramirez L."/>
            <person name="Pisabarro A.G."/>
            <person name="Kuo A."/>
            <person name="Tritt A."/>
            <person name="Lipzen A."/>
            <person name="He G."/>
            <person name="Yan M."/>
            <person name="Ng V."/>
            <person name="Cullen D."/>
            <person name="Martin F."/>
            <person name="Rosso M.-N."/>
            <person name="Henrissat B."/>
            <person name="Hibbett D."/>
            <person name="Martinez A.T."/>
            <person name="Grigoriev I.V."/>
        </authorList>
    </citation>
    <scope>NUCLEOTIDE SEQUENCE</scope>
    <source>
        <strain evidence="3">CBS 506.95</strain>
    </source>
</reference>
<organism evidence="3 4">
    <name type="scientific">Crepidotus variabilis</name>
    <dbReference type="NCBI Taxonomy" id="179855"/>
    <lineage>
        <taxon>Eukaryota</taxon>
        <taxon>Fungi</taxon>
        <taxon>Dikarya</taxon>
        <taxon>Basidiomycota</taxon>
        <taxon>Agaricomycotina</taxon>
        <taxon>Agaricomycetes</taxon>
        <taxon>Agaricomycetidae</taxon>
        <taxon>Agaricales</taxon>
        <taxon>Agaricineae</taxon>
        <taxon>Crepidotaceae</taxon>
        <taxon>Crepidotus</taxon>
    </lineage>
</organism>
<sequence>MKYSTTSFLLLNSLIVLGASGVLGAPLPNARAISSMTTEFQRRAYIEAIIEDVLDRRSEGKADSKDTSSRSGYNVVTVTPHSTNGGNQERH</sequence>
<gene>
    <name evidence="3" type="ORF">CPB83DRAFT_865189</name>
</gene>
<evidence type="ECO:0000256" key="2">
    <source>
        <dbReference type="SAM" id="SignalP"/>
    </source>
</evidence>
<name>A0A9P6E3J2_9AGAR</name>
<evidence type="ECO:0000313" key="4">
    <source>
        <dbReference type="Proteomes" id="UP000807306"/>
    </source>
</evidence>
<proteinExistence type="predicted"/>
<keyword evidence="2" id="KW-0732">Signal</keyword>
<keyword evidence="4" id="KW-1185">Reference proteome</keyword>
<comment type="caution">
    <text evidence="3">The sequence shown here is derived from an EMBL/GenBank/DDBJ whole genome shotgun (WGS) entry which is preliminary data.</text>
</comment>